<name>K0YTS7_9CORY</name>
<dbReference type="AlphaFoldDB" id="K0YTS7"/>
<feature type="region of interest" description="Disordered" evidence="1">
    <location>
        <begin position="1"/>
        <end position="32"/>
    </location>
</feature>
<gene>
    <name evidence="2" type="ORF">HMPREF9719_00168</name>
</gene>
<dbReference type="Proteomes" id="UP000006078">
    <property type="component" value="Unassembled WGS sequence"/>
</dbReference>
<dbReference type="HOGENOM" id="CLU_2043217_0_0_11"/>
<feature type="non-terminal residue" evidence="2">
    <location>
        <position position="1"/>
    </location>
</feature>
<organism evidence="2 3">
    <name type="scientific">Corynebacterium otitidis ATCC 51513</name>
    <dbReference type="NCBI Taxonomy" id="883169"/>
    <lineage>
        <taxon>Bacteria</taxon>
        <taxon>Bacillati</taxon>
        <taxon>Actinomycetota</taxon>
        <taxon>Actinomycetes</taxon>
        <taxon>Mycobacteriales</taxon>
        <taxon>Corynebacteriaceae</taxon>
        <taxon>Corynebacterium</taxon>
    </lineage>
</organism>
<sequence>PAAEPAAEPASEPALTAAAAPGATSGEPDSEWAETLEEFADEDSAVVESLRRLAASGGVPEDFERGPEVAGLPTVLAWPQRRVVLLFPEDEYEPGEPDAALQGWRWAFAGDVSPLVEALTD</sequence>
<evidence type="ECO:0000313" key="2">
    <source>
        <dbReference type="EMBL" id="EJZ82899.1"/>
    </source>
</evidence>
<protein>
    <submittedName>
        <fullName evidence="2">Uncharacterized protein</fullName>
    </submittedName>
</protein>
<comment type="caution">
    <text evidence="2">The sequence shown here is derived from an EMBL/GenBank/DDBJ whole genome shotgun (WGS) entry which is preliminary data.</text>
</comment>
<dbReference type="EMBL" id="AHAE01000009">
    <property type="protein sequence ID" value="EJZ82899.1"/>
    <property type="molecule type" value="Genomic_DNA"/>
</dbReference>
<reference evidence="2 3" key="1">
    <citation type="submission" date="2012-08" db="EMBL/GenBank/DDBJ databases">
        <title>The Genome Sequence of Turicella otitidis ATCC 51513.</title>
        <authorList>
            <consortium name="The Broad Institute Genome Sequencing Platform"/>
            <person name="Earl A."/>
            <person name="Ward D."/>
            <person name="Feldgarden M."/>
            <person name="Gevers D."/>
            <person name="Huys G."/>
            <person name="Walker B."/>
            <person name="Young S.K."/>
            <person name="Zeng Q."/>
            <person name="Gargeya S."/>
            <person name="Fitzgerald M."/>
            <person name="Haas B."/>
            <person name="Abouelleil A."/>
            <person name="Alvarado L."/>
            <person name="Arachchi H.M."/>
            <person name="Berlin A.M."/>
            <person name="Chapman S.B."/>
            <person name="Goldberg J."/>
            <person name="Griggs A."/>
            <person name="Gujja S."/>
            <person name="Hansen M."/>
            <person name="Howarth C."/>
            <person name="Imamovic A."/>
            <person name="Larimer J."/>
            <person name="McCowen C."/>
            <person name="Montmayeur A."/>
            <person name="Murphy C."/>
            <person name="Neiman D."/>
            <person name="Pearson M."/>
            <person name="Priest M."/>
            <person name="Roberts A."/>
            <person name="Saif S."/>
            <person name="Shea T."/>
            <person name="Sisk P."/>
            <person name="Sykes S."/>
            <person name="Wortman J."/>
            <person name="Nusbaum C."/>
            <person name="Birren B."/>
        </authorList>
    </citation>
    <scope>NUCLEOTIDE SEQUENCE [LARGE SCALE GENOMIC DNA]</scope>
    <source>
        <strain evidence="2 3">ATCC 51513</strain>
    </source>
</reference>
<accession>K0YTS7</accession>
<feature type="compositionally biased region" description="Low complexity" evidence="1">
    <location>
        <begin position="1"/>
        <end position="27"/>
    </location>
</feature>
<proteinExistence type="predicted"/>
<keyword evidence="3" id="KW-1185">Reference proteome</keyword>
<dbReference type="RefSeq" id="WP_004600058.1">
    <property type="nucleotide sequence ID" value="NZ_JH815192.1"/>
</dbReference>
<evidence type="ECO:0000313" key="3">
    <source>
        <dbReference type="Proteomes" id="UP000006078"/>
    </source>
</evidence>
<evidence type="ECO:0000256" key="1">
    <source>
        <dbReference type="SAM" id="MobiDB-lite"/>
    </source>
</evidence>